<accession>A0AAZ1X845</accession>
<evidence type="ECO:0000256" key="4">
    <source>
        <dbReference type="ARBA" id="ARBA00022553"/>
    </source>
</evidence>
<reference evidence="13" key="2">
    <citation type="submission" date="2025-08" db="UniProtKB">
        <authorList>
            <consortium name="Ensembl"/>
        </authorList>
    </citation>
    <scope>IDENTIFICATION</scope>
</reference>
<keyword evidence="4" id="KW-0597">Phosphoprotein</keyword>
<keyword evidence="8 9" id="KW-0067">ATP-binding</keyword>
<evidence type="ECO:0000256" key="1">
    <source>
        <dbReference type="ARBA" id="ARBA00001946"/>
    </source>
</evidence>
<evidence type="ECO:0000256" key="7">
    <source>
        <dbReference type="ARBA" id="ARBA00022777"/>
    </source>
</evidence>
<dbReference type="GO" id="GO:0005737">
    <property type="term" value="C:cytoplasm"/>
    <property type="evidence" value="ECO:0007669"/>
    <property type="project" value="TreeGrafter"/>
</dbReference>
<keyword evidence="5 9" id="KW-0808">Transferase</keyword>
<evidence type="ECO:0000313" key="14">
    <source>
        <dbReference type="Proteomes" id="UP000472276"/>
    </source>
</evidence>
<dbReference type="SMART" id="SM00220">
    <property type="entry name" value="S_TKc"/>
    <property type="match status" value="1"/>
</dbReference>
<dbReference type="Proteomes" id="UP000472276">
    <property type="component" value="Unassembled WGS sequence"/>
</dbReference>
<keyword evidence="3 9" id="KW-0723">Serine/threonine-protein kinase</keyword>
<dbReference type="Pfam" id="PF00780">
    <property type="entry name" value="CNH"/>
    <property type="match status" value="1"/>
</dbReference>
<dbReference type="Pfam" id="PF00069">
    <property type="entry name" value="Pkinase"/>
    <property type="match status" value="1"/>
</dbReference>
<keyword evidence="6 9" id="KW-0547">Nucleotide-binding</keyword>
<name>A0AAZ1X845_OREAU</name>
<keyword evidence="7 9" id="KW-0418">Kinase</keyword>
<dbReference type="Gene3D" id="1.10.510.10">
    <property type="entry name" value="Transferase(Phosphotransferase) domain 1"/>
    <property type="match status" value="1"/>
</dbReference>
<keyword evidence="14" id="KW-1185">Reference proteome</keyword>
<sequence>MIVYIVSLYLCFTLAAFYLGNFPLTTHGLSTSVSSVVDLAVSDHYCVFFNITGFIQRETSVRTVRRRYLTSEVAANFTRVLDECPPVILPAPCDFIFNHFNLKLKKSLDSVTPLTTKKINVKCVSPWRNEEVKKLKRNCRAAERRWRKNKNEINYQILCDDITPIQQEITMMKECKHKNIVAYFGSYHRNTKLWICMEYCGEAPLLIRLFSTVTGPLKEKQIAFVCRETLQGLYHLHETGKMHRDIKGANILLTERGDVKLADFGIAAEISASVAKRKSFIGTPYWMAPEVAAVEKKGGYNHLCDIWAVGITAIELAELQPPMFDLHPMRALMLMSKSSFQPPKLKDKAKWSAGFHSFVKMALIKSTRKRPSAETLLQHPFVTQLLTRNLIIELLDMANNPELHAPHTNTMDDIELEVSSQSVGGRKSSVFSPSTASLPAFSSLTPNTEDKDLTPRLTCTLGPDTLARCSATQDITKGCSETCRPAEGAVTAELVTTASSPKRETPLSPEWSTLRRKTKDDSADCHGLPPTPQVHMGACFSKVFNGCPLKINCAVTWIFPKTRDQHLILGAEEGIYTLNLNELHEDTLEKLLPQRCIWLYVMNNVLMSVSGKSSQLYSHSLPALFEQKGHLHKKHGSLSLSTNRLTERMSLRKFAISVKIPDTKGCRRCSVARNPYTDSTFLCGAVPSGLVLLLWYEPLQKFMHLKQLAIRLPDSLPIFELLVLATDEFPQLCVGVRDCSNDKPPTGQQLRFDIIELNGAPVPVPDSGALRAVQVTQLDRDTVLITLERTVKIVNLQGLPSRQLAAEIVFDFPIETLVCLQDSVLAFWKHGLKGRSFHSDEVTQEITDESRVFRVLGTNRDIILQSTPTDDPSALSSLYILTGHESSY</sequence>
<protein>
    <recommendedName>
        <fullName evidence="9">Mitogen-activated protein kinase kinase kinase kinase</fullName>
        <ecNumber evidence="9">2.7.11.1</ecNumber>
    </recommendedName>
</protein>
<dbReference type="GO" id="GO:0005524">
    <property type="term" value="F:ATP binding"/>
    <property type="evidence" value="ECO:0007669"/>
    <property type="project" value="UniProtKB-UniRule"/>
</dbReference>
<reference evidence="13" key="3">
    <citation type="submission" date="2025-09" db="UniProtKB">
        <authorList>
            <consortium name="Ensembl"/>
        </authorList>
    </citation>
    <scope>IDENTIFICATION</scope>
</reference>
<dbReference type="CDD" id="cd06613">
    <property type="entry name" value="STKc_MAP4K3_like"/>
    <property type="match status" value="1"/>
</dbReference>
<dbReference type="GO" id="GO:0008349">
    <property type="term" value="F:MAP kinase kinase kinase kinase activity"/>
    <property type="evidence" value="ECO:0007669"/>
    <property type="project" value="InterPro"/>
</dbReference>
<comment type="similarity">
    <text evidence="2 9">Belongs to the protein kinase superfamily. STE Ser/Thr protein kinase family. STE20 subfamily.</text>
</comment>
<dbReference type="SMART" id="SM00036">
    <property type="entry name" value="CNH"/>
    <property type="match status" value="1"/>
</dbReference>
<evidence type="ECO:0000259" key="11">
    <source>
        <dbReference type="PROSITE" id="PS50011"/>
    </source>
</evidence>
<evidence type="ECO:0000259" key="12">
    <source>
        <dbReference type="PROSITE" id="PS50219"/>
    </source>
</evidence>
<comment type="catalytic activity">
    <reaction evidence="9">
        <text>L-threonyl-[protein] + ATP = O-phospho-L-threonyl-[protein] + ADP + H(+)</text>
        <dbReference type="Rhea" id="RHEA:46608"/>
        <dbReference type="Rhea" id="RHEA-COMP:11060"/>
        <dbReference type="Rhea" id="RHEA-COMP:11605"/>
        <dbReference type="ChEBI" id="CHEBI:15378"/>
        <dbReference type="ChEBI" id="CHEBI:30013"/>
        <dbReference type="ChEBI" id="CHEBI:30616"/>
        <dbReference type="ChEBI" id="CHEBI:61977"/>
        <dbReference type="ChEBI" id="CHEBI:456216"/>
        <dbReference type="EC" id="2.7.11.1"/>
    </reaction>
</comment>
<dbReference type="InterPro" id="IPR000719">
    <property type="entry name" value="Prot_kinase_dom"/>
</dbReference>
<dbReference type="InterPro" id="IPR011009">
    <property type="entry name" value="Kinase-like_dom_sf"/>
</dbReference>
<evidence type="ECO:0000256" key="8">
    <source>
        <dbReference type="ARBA" id="ARBA00022840"/>
    </source>
</evidence>
<evidence type="ECO:0000256" key="6">
    <source>
        <dbReference type="ARBA" id="ARBA00022741"/>
    </source>
</evidence>
<comment type="function">
    <text evidence="9">Serine/threonine kinase that plays a role in the response to environmental stress. Appears to act upstream of the JUN N-terminal pathway.</text>
</comment>
<dbReference type="SUPFAM" id="SSF56112">
    <property type="entry name" value="Protein kinase-like (PK-like)"/>
    <property type="match status" value="1"/>
</dbReference>
<dbReference type="AlphaFoldDB" id="A0AAZ1X845"/>
<proteinExistence type="inferred from homology"/>
<evidence type="ECO:0000256" key="3">
    <source>
        <dbReference type="ARBA" id="ARBA00022527"/>
    </source>
</evidence>
<evidence type="ECO:0000256" key="5">
    <source>
        <dbReference type="ARBA" id="ARBA00022679"/>
    </source>
</evidence>
<feature type="domain" description="CNH" evidence="12">
    <location>
        <begin position="548"/>
        <end position="861"/>
    </location>
</feature>
<dbReference type="PROSITE" id="PS50011">
    <property type="entry name" value="PROTEIN_KINASE_DOM"/>
    <property type="match status" value="1"/>
</dbReference>
<comment type="catalytic activity">
    <reaction evidence="9">
        <text>L-seryl-[protein] + ATP = O-phospho-L-seryl-[protein] + ADP + H(+)</text>
        <dbReference type="Rhea" id="RHEA:17989"/>
        <dbReference type="Rhea" id="RHEA-COMP:9863"/>
        <dbReference type="Rhea" id="RHEA-COMP:11604"/>
        <dbReference type="ChEBI" id="CHEBI:15378"/>
        <dbReference type="ChEBI" id="CHEBI:29999"/>
        <dbReference type="ChEBI" id="CHEBI:30616"/>
        <dbReference type="ChEBI" id="CHEBI:83421"/>
        <dbReference type="ChEBI" id="CHEBI:456216"/>
        <dbReference type="EC" id="2.7.11.1"/>
    </reaction>
</comment>
<feature type="domain" description="Protein kinase" evidence="11">
    <location>
        <begin position="97"/>
        <end position="382"/>
    </location>
</feature>
<evidence type="ECO:0000256" key="9">
    <source>
        <dbReference type="PIRNR" id="PIRNR038172"/>
    </source>
</evidence>
<reference evidence="14" key="1">
    <citation type="submission" date="2020-03" db="EMBL/GenBank/DDBJ databases">
        <title>Evolution of repeat sequences and sex chromosomes of tilapia species revealed by chromosome-level genomes.</title>
        <authorList>
            <person name="Xu L."/>
            <person name="Tao W."/>
            <person name="Wang D."/>
            <person name="Zhou Q."/>
        </authorList>
    </citation>
    <scope>NUCLEOTIDE SEQUENCE [LARGE SCALE GENOMIC DNA]</scope>
    <source>
        <strain evidence="14">Israel</strain>
    </source>
</reference>
<dbReference type="PANTHER" id="PTHR48012:SF30">
    <property type="entry name" value="NON-SPECIFIC SERINE_THREONINE PROTEIN KINASE"/>
    <property type="match status" value="1"/>
</dbReference>
<dbReference type="EC" id="2.7.11.1" evidence="9"/>
<evidence type="ECO:0000256" key="10">
    <source>
        <dbReference type="PIRSR" id="PIRSR038172-1"/>
    </source>
</evidence>
<feature type="active site" description="Proton acceptor" evidence="10">
    <location>
        <position position="245"/>
    </location>
</feature>
<organism evidence="13 14">
    <name type="scientific">Oreochromis aureus</name>
    <name type="common">Israeli tilapia</name>
    <name type="synonym">Chromis aureus</name>
    <dbReference type="NCBI Taxonomy" id="47969"/>
    <lineage>
        <taxon>Eukaryota</taxon>
        <taxon>Metazoa</taxon>
        <taxon>Chordata</taxon>
        <taxon>Craniata</taxon>
        <taxon>Vertebrata</taxon>
        <taxon>Euteleostomi</taxon>
        <taxon>Actinopterygii</taxon>
        <taxon>Neopterygii</taxon>
        <taxon>Teleostei</taxon>
        <taxon>Neoteleostei</taxon>
        <taxon>Acanthomorphata</taxon>
        <taxon>Ovalentaria</taxon>
        <taxon>Cichlomorphae</taxon>
        <taxon>Cichliformes</taxon>
        <taxon>Cichlidae</taxon>
        <taxon>African cichlids</taxon>
        <taxon>Pseudocrenilabrinae</taxon>
        <taxon>Oreochromini</taxon>
        <taxon>Oreochromis</taxon>
    </lineage>
</organism>
<evidence type="ECO:0000313" key="13">
    <source>
        <dbReference type="Ensembl" id="ENSOABP00000063887.1"/>
    </source>
</evidence>
<dbReference type="Ensembl" id="ENSOABT00000079899.1">
    <property type="protein sequence ID" value="ENSOABP00000063887.1"/>
    <property type="gene ID" value="ENSOABG00000033442.1"/>
</dbReference>
<dbReference type="PIRSF" id="PIRSF038172">
    <property type="entry name" value="MAPKKKK"/>
    <property type="match status" value="1"/>
</dbReference>
<dbReference type="PROSITE" id="PS50219">
    <property type="entry name" value="CNH"/>
    <property type="match status" value="1"/>
</dbReference>
<dbReference type="InterPro" id="IPR001180">
    <property type="entry name" value="CNH_dom"/>
</dbReference>
<dbReference type="FunFam" id="1.10.510.10:FF:000031">
    <property type="entry name" value="Mitogen-activated protein kinase kinase kinase kinase"/>
    <property type="match status" value="1"/>
</dbReference>
<dbReference type="InterPro" id="IPR050629">
    <property type="entry name" value="STE20/SPS1-PAK"/>
</dbReference>
<dbReference type="PANTHER" id="PTHR48012">
    <property type="entry name" value="STERILE20-LIKE KINASE, ISOFORM B-RELATED"/>
    <property type="match status" value="1"/>
</dbReference>
<evidence type="ECO:0000256" key="2">
    <source>
        <dbReference type="ARBA" id="ARBA00008874"/>
    </source>
</evidence>
<comment type="cofactor">
    <cofactor evidence="1 9">
        <name>Mg(2+)</name>
        <dbReference type="ChEBI" id="CHEBI:18420"/>
    </cofactor>
</comment>
<dbReference type="InterPro" id="IPR021160">
    <property type="entry name" value="MAPKKKK"/>
</dbReference>